<dbReference type="OrthoDB" id="9957189at2"/>
<dbReference type="AlphaFoldDB" id="A0A317CME9"/>
<name>A0A317CME9_9GAMM</name>
<sequence>MKYQINKVVLFSAITIAATSNVYAGCEWTNGSLGQTVETTSVRLKQYSECKTDCKQLETGLNSTISLMNTASECGAGVLTAKNQQMVEFFNRRFKLIRKLKTGQSYTIATTTSKPVQAVTRETKMNISSGSYQALWSDDNQQNAAPAAAPSPVQTDNTGDTIMAIPPDAYQALWVDDNNANQRQAQQRQLQLQKQAQIRQQNLRNAEARKRQIILAQQQERVRQKQLQHQRARAIYLAQQKARQQQLARARN</sequence>
<gene>
    <name evidence="2" type="ORF">DKT75_06085</name>
</gene>
<dbReference type="EMBL" id="QGKL01000019">
    <property type="protein sequence ID" value="PWQ97492.1"/>
    <property type="molecule type" value="Genomic_DNA"/>
</dbReference>
<comment type="caution">
    <text evidence="2">The sequence shown here is derived from an EMBL/GenBank/DDBJ whole genome shotgun (WGS) entry which is preliminary data.</text>
</comment>
<dbReference type="RefSeq" id="WP_109822534.1">
    <property type="nucleotide sequence ID" value="NZ_QGKL01000019.1"/>
</dbReference>
<feature type="signal peptide" evidence="1">
    <location>
        <begin position="1"/>
        <end position="24"/>
    </location>
</feature>
<evidence type="ECO:0000313" key="2">
    <source>
        <dbReference type="EMBL" id="PWQ97492.1"/>
    </source>
</evidence>
<keyword evidence="1" id="KW-0732">Signal</keyword>
<dbReference type="Proteomes" id="UP000245506">
    <property type="component" value="Unassembled WGS sequence"/>
</dbReference>
<accession>A0A317CME9</accession>
<protein>
    <recommendedName>
        <fullName evidence="4">DUF4124 domain-containing protein</fullName>
    </recommendedName>
</protein>
<evidence type="ECO:0008006" key="4">
    <source>
        <dbReference type="Google" id="ProtNLM"/>
    </source>
</evidence>
<reference evidence="2 3" key="1">
    <citation type="submission" date="2018-05" db="EMBL/GenBank/DDBJ databases">
        <title>Leucothrix arctica sp. nov., isolated from Arctic seawater.</title>
        <authorList>
            <person name="Choi A."/>
            <person name="Baek K."/>
        </authorList>
    </citation>
    <scope>NUCLEOTIDE SEQUENCE [LARGE SCALE GENOMIC DNA]</scope>
    <source>
        <strain evidence="2 3">IMCC9719</strain>
    </source>
</reference>
<evidence type="ECO:0000256" key="1">
    <source>
        <dbReference type="SAM" id="SignalP"/>
    </source>
</evidence>
<keyword evidence="3" id="KW-1185">Reference proteome</keyword>
<organism evidence="2 3">
    <name type="scientific">Leucothrix arctica</name>
    <dbReference type="NCBI Taxonomy" id="1481894"/>
    <lineage>
        <taxon>Bacteria</taxon>
        <taxon>Pseudomonadati</taxon>
        <taxon>Pseudomonadota</taxon>
        <taxon>Gammaproteobacteria</taxon>
        <taxon>Thiotrichales</taxon>
        <taxon>Thiotrichaceae</taxon>
        <taxon>Leucothrix</taxon>
    </lineage>
</organism>
<feature type="chain" id="PRO_5016244213" description="DUF4124 domain-containing protein" evidence="1">
    <location>
        <begin position="25"/>
        <end position="252"/>
    </location>
</feature>
<evidence type="ECO:0000313" key="3">
    <source>
        <dbReference type="Proteomes" id="UP000245506"/>
    </source>
</evidence>
<proteinExistence type="predicted"/>